<evidence type="ECO:0000313" key="14">
    <source>
        <dbReference type="Proteomes" id="UP000017836"/>
    </source>
</evidence>
<dbReference type="Pfam" id="PF03731">
    <property type="entry name" value="Ku_N"/>
    <property type="match status" value="1"/>
</dbReference>
<keyword evidence="10" id="KW-0234">DNA repair</keyword>
<dbReference type="InterPro" id="IPR024193">
    <property type="entry name" value="Ku80"/>
</dbReference>
<evidence type="ECO:0000256" key="6">
    <source>
        <dbReference type="ARBA" id="ARBA00022806"/>
    </source>
</evidence>
<dbReference type="FunFam" id="3.40.50.410:FF:000102">
    <property type="entry name" value="ATP-dependent DNA helicase 2 subunit KU80"/>
    <property type="match status" value="1"/>
</dbReference>
<dbReference type="AlphaFoldDB" id="W1PH02"/>
<name>W1PH02_AMBTC</name>
<feature type="domain" description="Ku" evidence="12">
    <location>
        <begin position="276"/>
        <end position="417"/>
    </location>
</feature>
<evidence type="ECO:0000256" key="3">
    <source>
        <dbReference type="ARBA" id="ARBA00022741"/>
    </source>
</evidence>
<keyword evidence="6" id="KW-0347">Helicase</keyword>
<keyword evidence="8" id="KW-0238">DNA-binding</keyword>
<dbReference type="PANTHER" id="PTHR12604">
    <property type="entry name" value="KU AUTOANTIGEN DNA HELICASE"/>
    <property type="match status" value="1"/>
</dbReference>
<evidence type="ECO:0000313" key="13">
    <source>
        <dbReference type="EMBL" id="ERN09272.1"/>
    </source>
</evidence>
<dbReference type="Gene3D" id="3.40.50.410">
    <property type="entry name" value="von Willebrand factor, type A domain"/>
    <property type="match status" value="1"/>
</dbReference>
<keyword evidence="4" id="KW-0227">DNA damage</keyword>
<dbReference type="Pfam" id="PF02735">
    <property type="entry name" value="Ku"/>
    <property type="match status" value="1"/>
</dbReference>
<protein>
    <recommendedName>
        <fullName evidence="12">Ku domain-containing protein</fullName>
    </recommendedName>
</protein>
<evidence type="ECO:0000256" key="2">
    <source>
        <dbReference type="ARBA" id="ARBA00007726"/>
    </source>
</evidence>
<organism evidence="13 14">
    <name type="scientific">Amborella trichopoda</name>
    <dbReference type="NCBI Taxonomy" id="13333"/>
    <lineage>
        <taxon>Eukaryota</taxon>
        <taxon>Viridiplantae</taxon>
        <taxon>Streptophyta</taxon>
        <taxon>Embryophyta</taxon>
        <taxon>Tracheophyta</taxon>
        <taxon>Spermatophyta</taxon>
        <taxon>Magnoliopsida</taxon>
        <taxon>Amborellales</taxon>
        <taxon>Amborellaceae</taxon>
        <taxon>Amborella</taxon>
    </lineage>
</organism>
<dbReference type="GO" id="GO:0005524">
    <property type="term" value="F:ATP binding"/>
    <property type="evidence" value="ECO:0007669"/>
    <property type="project" value="UniProtKB-KW"/>
</dbReference>
<dbReference type="InterPro" id="IPR036465">
    <property type="entry name" value="vWFA_dom_sf"/>
</dbReference>
<dbReference type="GO" id="GO:0006310">
    <property type="term" value="P:DNA recombination"/>
    <property type="evidence" value="ECO:0007669"/>
    <property type="project" value="UniProtKB-KW"/>
</dbReference>
<dbReference type="Gramene" id="ERN09272">
    <property type="protein sequence ID" value="ERN09272"/>
    <property type="gene ID" value="AMTR_s00149p00057710"/>
</dbReference>
<dbReference type="GO" id="GO:0004386">
    <property type="term" value="F:helicase activity"/>
    <property type="evidence" value="ECO:0007669"/>
    <property type="project" value="UniProtKB-KW"/>
</dbReference>
<dbReference type="InterPro" id="IPR006164">
    <property type="entry name" value="DNA_bd_Ku70/Ku80"/>
</dbReference>
<dbReference type="CDD" id="cd00873">
    <property type="entry name" value="KU80"/>
    <property type="match status" value="1"/>
</dbReference>
<comment type="subcellular location">
    <subcellularLocation>
        <location evidence="1">Nucleus</location>
    </subcellularLocation>
</comment>
<keyword evidence="3" id="KW-0547">Nucleotide-binding</keyword>
<dbReference type="InterPro" id="IPR016194">
    <property type="entry name" value="SPOC-like_C_dom_sf"/>
</dbReference>
<dbReference type="OMA" id="MASNKEC"/>
<dbReference type="STRING" id="13333.W1PH02"/>
<evidence type="ECO:0000256" key="4">
    <source>
        <dbReference type="ARBA" id="ARBA00022763"/>
    </source>
</evidence>
<keyword evidence="9" id="KW-0233">DNA recombination</keyword>
<dbReference type="SMART" id="SM00559">
    <property type="entry name" value="Ku78"/>
    <property type="match status" value="1"/>
</dbReference>
<proteinExistence type="inferred from homology"/>
<dbReference type="EMBL" id="KI393016">
    <property type="protein sequence ID" value="ERN09272.1"/>
    <property type="molecule type" value="Genomic_DNA"/>
</dbReference>
<accession>W1PH02</accession>
<dbReference type="FunFam" id="2.40.290.10:FF:000006">
    <property type="entry name" value="ATP-dependent DNA helicase 2 subunit KU80"/>
    <property type="match status" value="1"/>
</dbReference>
<evidence type="ECO:0000256" key="11">
    <source>
        <dbReference type="ARBA" id="ARBA00023242"/>
    </source>
</evidence>
<keyword evidence="7" id="KW-0067">ATP-binding</keyword>
<evidence type="ECO:0000256" key="10">
    <source>
        <dbReference type="ARBA" id="ARBA00023204"/>
    </source>
</evidence>
<keyword evidence="5" id="KW-0378">Hydrolase</keyword>
<dbReference type="GO" id="GO:0042162">
    <property type="term" value="F:telomeric DNA binding"/>
    <property type="evidence" value="ECO:0000318"/>
    <property type="project" value="GO_Central"/>
</dbReference>
<comment type="similarity">
    <text evidence="2">Belongs to the ku80 family.</text>
</comment>
<sequence length="471" mass="53003">MLQEALVFLLDVSPSMHNLLPDVSKLCHMIIERKFFDNKSDEVAVVLFGTQDTNNELEKEVGGYEHVVVVRAIKVIADDIFEVLSDLPRGTTPGDFLDAIVVGMDLLIKKFGPTNKGKKRLCLVTNAQHPIKEPDEGTKDDQIDALCEQLKAHGMKLECIVARGKFTGVADKRIVNENDYLLSRFSGKGIARTVFVEDRASLLGAIQTRTVSPVTIFRGDLELSNVMKIKVWVYKKSVVERFPTLKKYSDKAPPNSKFSTHEVKVDFEYKSKDNPNNIVPPEQRIRGYRYGPQVVPISSAELEALKFKPEKGIKLLGFTNASNIRRHQYMRDTYVFIPEPGNRKAILAVSTMARAMKNANKVSILRCVWRQGQGNVVVGVLTPNLSSSDNIPDSFYFNILPFAEDVREFHFPSFNKLPLSRQPNEKQQGAADNLVKMLDLVPSGKGEALRPEVTPNPVLEVHDLFTLYYLR</sequence>
<evidence type="ECO:0000259" key="12">
    <source>
        <dbReference type="SMART" id="SM00559"/>
    </source>
</evidence>
<dbReference type="GO" id="GO:0016787">
    <property type="term" value="F:hydrolase activity"/>
    <property type="evidence" value="ECO:0007669"/>
    <property type="project" value="UniProtKB-KW"/>
</dbReference>
<dbReference type="Proteomes" id="UP000017836">
    <property type="component" value="Unassembled WGS sequence"/>
</dbReference>
<dbReference type="GO" id="GO:0003690">
    <property type="term" value="F:double-stranded DNA binding"/>
    <property type="evidence" value="ECO:0007669"/>
    <property type="project" value="EnsemblPlants"/>
</dbReference>
<gene>
    <name evidence="13" type="ORF">AMTR_s00149p00057710</name>
</gene>
<evidence type="ECO:0000256" key="5">
    <source>
        <dbReference type="ARBA" id="ARBA00022801"/>
    </source>
</evidence>
<evidence type="ECO:0000256" key="1">
    <source>
        <dbReference type="ARBA" id="ARBA00004123"/>
    </source>
</evidence>
<keyword evidence="14" id="KW-1185">Reference proteome</keyword>
<dbReference type="eggNOG" id="KOG2326">
    <property type="taxonomic scope" value="Eukaryota"/>
</dbReference>
<dbReference type="HOGENOM" id="CLU_010975_2_0_1"/>
<evidence type="ECO:0000256" key="9">
    <source>
        <dbReference type="ARBA" id="ARBA00023172"/>
    </source>
</evidence>
<dbReference type="InterPro" id="IPR005161">
    <property type="entry name" value="Ku_N"/>
</dbReference>
<dbReference type="GO" id="GO:0000723">
    <property type="term" value="P:telomere maintenance"/>
    <property type="evidence" value="ECO:0000318"/>
    <property type="project" value="GO_Central"/>
</dbReference>
<dbReference type="GO" id="GO:0003684">
    <property type="term" value="F:damaged DNA binding"/>
    <property type="evidence" value="ECO:0007669"/>
    <property type="project" value="InterPro"/>
</dbReference>
<dbReference type="SUPFAM" id="SSF53300">
    <property type="entry name" value="vWA-like"/>
    <property type="match status" value="1"/>
</dbReference>
<reference evidence="14" key="1">
    <citation type="journal article" date="2013" name="Science">
        <title>The Amborella genome and the evolution of flowering plants.</title>
        <authorList>
            <consortium name="Amborella Genome Project"/>
        </authorList>
    </citation>
    <scope>NUCLEOTIDE SEQUENCE [LARGE SCALE GENOMIC DNA]</scope>
</reference>
<dbReference type="GO" id="GO:0043564">
    <property type="term" value="C:Ku70:Ku80 complex"/>
    <property type="evidence" value="ECO:0000318"/>
    <property type="project" value="GO_Central"/>
</dbReference>
<dbReference type="GO" id="GO:0006303">
    <property type="term" value="P:double-strand break repair via nonhomologous end joining"/>
    <property type="evidence" value="ECO:0000318"/>
    <property type="project" value="GO_Central"/>
</dbReference>
<evidence type="ECO:0000256" key="8">
    <source>
        <dbReference type="ARBA" id="ARBA00023125"/>
    </source>
</evidence>
<evidence type="ECO:0000256" key="7">
    <source>
        <dbReference type="ARBA" id="ARBA00022840"/>
    </source>
</evidence>
<dbReference type="Gene3D" id="2.40.290.10">
    <property type="match status" value="1"/>
</dbReference>
<keyword evidence="11" id="KW-0539">Nucleus</keyword>
<dbReference type="SUPFAM" id="SSF100939">
    <property type="entry name" value="SPOC domain-like"/>
    <property type="match status" value="1"/>
</dbReference>
<dbReference type="PANTHER" id="PTHR12604:SF4">
    <property type="entry name" value="X-RAY REPAIR CROSS-COMPLEMENTING PROTEIN 5"/>
    <property type="match status" value="1"/>
</dbReference>
<dbReference type="GO" id="GO:0009408">
    <property type="term" value="P:response to heat"/>
    <property type="evidence" value="ECO:0007669"/>
    <property type="project" value="EnsemblPlants"/>
</dbReference>